<evidence type="ECO:0000256" key="2">
    <source>
        <dbReference type="ARBA" id="ARBA00007809"/>
    </source>
</evidence>
<dbReference type="OrthoDB" id="409725at2759"/>
<feature type="transmembrane region" description="Helical" evidence="10">
    <location>
        <begin position="12"/>
        <end position="34"/>
    </location>
</feature>
<dbReference type="Gene3D" id="1.20.1280.290">
    <property type="match status" value="1"/>
</dbReference>
<dbReference type="AlphaFoldDB" id="A0A068VKI1"/>
<organism evidence="11 12">
    <name type="scientific">Coffea canephora</name>
    <name type="common">Robusta coffee</name>
    <dbReference type="NCBI Taxonomy" id="49390"/>
    <lineage>
        <taxon>Eukaryota</taxon>
        <taxon>Viridiplantae</taxon>
        <taxon>Streptophyta</taxon>
        <taxon>Embryophyta</taxon>
        <taxon>Tracheophyta</taxon>
        <taxon>Spermatophyta</taxon>
        <taxon>Magnoliopsida</taxon>
        <taxon>eudicotyledons</taxon>
        <taxon>Gunneridae</taxon>
        <taxon>Pentapetalae</taxon>
        <taxon>asterids</taxon>
        <taxon>lamiids</taxon>
        <taxon>Gentianales</taxon>
        <taxon>Rubiaceae</taxon>
        <taxon>Ixoroideae</taxon>
        <taxon>Gardenieae complex</taxon>
        <taxon>Bertiereae - Coffeeae clade</taxon>
        <taxon>Coffeeae</taxon>
        <taxon>Coffea</taxon>
    </lineage>
</organism>
<dbReference type="InterPro" id="IPR047664">
    <property type="entry name" value="SWEET"/>
</dbReference>
<evidence type="ECO:0000256" key="5">
    <source>
        <dbReference type="ARBA" id="ARBA00022597"/>
    </source>
</evidence>
<keyword evidence="5" id="KW-0762">Sugar transport</keyword>
<dbReference type="InterPro" id="IPR004316">
    <property type="entry name" value="SWEET_rpt"/>
</dbReference>
<keyword evidence="4" id="KW-1003">Cell membrane</keyword>
<gene>
    <name evidence="11" type="ORF">GSCOC_T00012729001</name>
</gene>
<comment type="subcellular location">
    <subcellularLocation>
        <location evidence="1">Cell membrane</location>
        <topology evidence="1">Multi-pass membrane protein</topology>
    </subcellularLocation>
</comment>
<evidence type="ECO:0000256" key="6">
    <source>
        <dbReference type="ARBA" id="ARBA00022692"/>
    </source>
</evidence>
<name>A0A068VKI1_COFCA</name>
<reference evidence="12" key="1">
    <citation type="journal article" date="2014" name="Science">
        <title>The coffee genome provides insight into the convergent evolution of caffeine biosynthesis.</title>
        <authorList>
            <person name="Denoeud F."/>
            <person name="Carretero-Paulet L."/>
            <person name="Dereeper A."/>
            <person name="Droc G."/>
            <person name="Guyot R."/>
            <person name="Pietrella M."/>
            <person name="Zheng C."/>
            <person name="Alberti A."/>
            <person name="Anthony F."/>
            <person name="Aprea G."/>
            <person name="Aury J.M."/>
            <person name="Bento P."/>
            <person name="Bernard M."/>
            <person name="Bocs S."/>
            <person name="Campa C."/>
            <person name="Cenci A."/>
            <person name="Combes M.C."/>
            <person name="Crouzillat D."/>
            <person name="Da Silva C."/>
            <person name="Daddiego L."/>
            <person name="De Bellis F."/>
            <person name="Dussert S."/>
            <person name="Garsmeur O."/>
            <person name="Gayraud T."/>
            <person name="Guignon V."/>
            <person name="Jahn K."/>
            <person name="Jamilloux V."/>
            <person name="Joet T."/>
            <person name="Labadie K."/>
            <person name="Lan T."/>
            <person name="Leclercq J."/>
            <person name="Lepelley M."/>
            <person name="Leroy T."/>
            <person name="Li L.T."/>
            <person name="Librado P."/>
            <person name="Lopez L."/>
            <person name="Munoz A."/>
            <person name="Noel B."/>
            <person name="Pallavicini A."/>
            <person name="Perrotta G."/>
            <person name="Poncet V."/>
            <person name="Pot D."/>
            <person name="Priyono X."/>
            <person name="Rigoreau M."/>
            <person name="Rouard M."/>
            <person name="Rozas J."/>
            <person name="Tranchant-Dubreuil C."/>
            <person name="VanBuren R."/>
            <person name="Zhang Q."/>
            <person name="Andrade A.C."/>
            <person name="Argout X."/>
            <person name="Bertrand B."/>
            <person name="de Kochko A."/>
            <person name="Graziosi G."/>
            <person name="Henry R.J."/>
            <person name="Jayarama X."/>
            <person name="Ming R."/>
            <person name="Nagai C."/>
            <person name="Rounsley S."/>
            <person name="Sankoff D."/>
            <person name="Giuliano G."/>
            <person name="Albert V.A."/>
            <person name="Wincker P."/>
            <person name="Lashermes P."/>
        </authorList>
    </citation>
    <scope>NUCLEOTIDE SEQUENCE [LARGE SCALE GENOMIC DNA]</scope>
    <source>
        <strain evidence="12">cv. DH200-94</strain>
    </source>
</reference>
<evidence type="ECO:0000256" key="3">
    <source>
        <dbReference type="ARBA" id="ARBA00022448"/>
    </source>
</evidence>
<dbReference type="Pfam" id="PF03083">
    <property type="entry name" value="MtN3_slv"/>
    <property type="match status" value="1"/>
</dbReference>
<dbReference type="EMBL" id="HG741639">
    <property type="protein sequence ID" value="CDP21122.1"/>
    <property type="molecule type" value="Genomic_DNA"/>
</dbReference>
<sequence length="122" mass="13635">LAKDSTRVRIVGWICLVFALLVFVAPLCIVIQVIRTKSAEYMPLPLSAFLAVNAVAWFFYGLLLKDFYIAIPNVLGFVFGVLQMVLYKIYSKSEKVPVVLRANNDGLQADKGLNVQMEPIKV</sequence>
<keyword evidence="12" id="KW-1185">Reference proteome</keyword>
<dbReference type="FunFam" id="1.20.1280.290:FF:000003">
    <property type="entry name" value="Bidirectional sugar transporter SWEET"/>
    <property type="match status" value="1"/>
</dbReference>
<dbReference type="Gramene" id="CDP21122">
    <property type="protein sequence ID" value="CDP21122"/>
    <property type="gene ID" value="GSCOC_T00012729001"/>
</dbReference>
<dbReference type="PANTHER" id="PTHR10791:SF165">
    <property type="entry name" value="BIDIRECTIONAL SUGAR TRANSPORTER SWEET10"/>
    <property type="match status" value="1"/>
</dbReference>
<accession>A0A068VKI1</accession>
<evidence type="ECO:0000313" key="12">
    <source>
        <dbReference type="Proteomes" id="UP000295252"/>
    </source>
</evidence>
<protein>
    <submittedName>
        <fullName evidence="11">DH200=94 genomic scaffold, scaffold_2555</fullName>
    </submittedName>
</protein>
<keyword evidence="3" id="KW-0813">Transport</keyword>
<keyword evidence="7" id="KW-0677">Repeat</keyword>
<evidence type="ECO:0000256" key="8">
    <source>
        <dbReference type="ARBA" id="ARBA00022989"/>
    </source>
</evidence>
<evidence type="ECO:0000256" key="10">
    <source>
        <dbReference type="SAM" id="Phobius"/>
    </source>
</evidence>
<keyword evidence="6 10" id="KW-0812">Transmembrane</keyword>
<feature type="transmembrane region" description="Helical" evidence="10">
    <location>
        <begin position="67"/>
        <end position="87"/>
    </location>
</feature>
<keyword evidence="8 10" id="KW-1133">Transmembrane helix</keyword>
<evidence type="ECO:0000313" key="11">
    <source>
        <dbReference type="EMBL" id="CDP21122.1"/>
    </source>
</evidence>
<comment type="similarity">
    <text evidence="2">Belongs to the SWEET sugar transporter family.</text>
</comment>
<dbReference type="Proteomes" id="UP000295252">
    <property type="component" value="Unassembled WGS sequence"/>
</dbReference>
<evidence type="ECO:0000256" key="1">
    <source>
        <dbReference type="ARBA" id="ARBA00004651"/>
    </source>
</evidence>
<evidence type="ECO:0000256" key="7">
    <source>
        <dbReference type="ARBA" id="ARBA00022737"/>
    </source>
</evidence>
<proteinExistence type="inferred from homology"/>
<feature type="transmembrane region" description="Helical" evidence="10">
    <location>
        <begin position="41"/>
        <end position="61"/>
    </location>
</feature>
<dbReference type="InParanoid" id="A0A068VKI1"/>
<evidence type="ECO:0000256" key="4">
    <source>
        <dbReference type="ARBA" id="ARBA00022475"/>
    </source>
</evidence>
<feature type="non-terminal residue" evidence="11">
    <location>
        <position position="1"/>
    </location>
</feature>
<dbReference type="PhylomeDB" id="A0A068VKI1"/>
<keyword evidence="9 10" id="KW-0472">Membrane</keyword>
<evidence type="ECO:0000256" key="9">
    <source>
        <dbReference type="ARBA" id="ARBA00023136"/>
    </source>
</evidence>
<dbReference type="PANTHER" id="PTHR10791">
    <property type="entry name" value="RAG1-ACTIVATING PROTEIN 1"/>
    <property type="match status" value="1"/>
</dbReference>
<dbReference type="GO" id="GO:0051119">
    <property type="term" value="F:sugar transmembrane transporter activity"/>
    <property type="evidence" value="ECO:0007669"/>
    <property type="project" value="InterPro"/>
</dbReference>
<dbReference type="GO" id="GO:0005886">
    <property type="term" value="C:plasma membrane"/>
    <property type="evidence" value="ECO:0007669"/>
    <property type="project" value="UniProtKB-SubCell"/>
</dbReference>